<name>A0AAP0D7S2_9ASTR</name>
<dbReference type="Pfam" id="PF11460">
    <property type="entry name" value="DUF3007"/>
    <property type="match status" value="1"/>
</dbReference>
<organism evidence="3 4">
    <name type="scientific">Deinandra increscens subsp. villosa</name>
    <dbReference type="NCBI Taxonomy" id="3103831"/>
    <lineage>
        <taxon>Eukaryota</taxon>
        <taxon>Viridiplantae</taxon>
        <taxon>Streptophyta</taxon>
        <taxon>Embryophyta</taxon>
        <taxon>Tracheophyta</taxon>
        <taxon>Spermatophyta</taxon>
        <taxon>Magnoliopsida</taxon>
        <taxon>eudicotyledons</taxon>
        <taxon>Gunneridae</taxon>
        <taxon>Pentapetalae</taxon>
        <taxon>asterids</taxon>
        <taxon>campanulids</taxon>
        <taxon>Asterales</taxon>
        <taxon>Asteraceae</taxon>
        <taxon>Asteroideae</taxon>
        <taxon>Heliantheae alliance</taxon>
        <taxon>Madieae</taxon>
        <taxon>Madiinae</taxon>
        <taxon>Deinandra</taxon>
    </lineage>
</organism>
<sequence>MNLLAKEFAMKDLGPLSFFLGIAVNRPTPHTLFLSQQKYALELLQRAGLEHCNPAVTPVDTNSKLSTNSGTPLDDPTEYRQLVGALQYLTLTRPDISYAVQQVCMHMHAPRSSHMNALKRILRYVRGTIAHGLTIQRSTTHTLLAYTDADWAGCPDTRRSTSGFCVYLGDNLISWSSKRQPTVSRSSAEAEYRAVANVVSDTCWIRNLLCELRSPPDKATLIYCDNVSAVYLSTNPIQHQRTKHIEIDIHFVREKVARGQVRVLHVPSRYQIADIFTKGLPRILFDDFRSSLNIRDPPTSFFPSKLLLTKPIYLMICRSSQTSGTKLMAMASTSFAGISALPLSQPKLTAIQLPSKERVHFHKFSTTRNPVYSTKECHGLTSRKMKSVAPRCSNSSSPDGATEGSSNKTKVPFGYSRKDVIFIGLGVTFAGIGLKSGLEFLGVDPLQAGNVVQLVLVLGLTLGWISTYLFRVSNKEMTYAQQLRDYESKVMEKRLEGLSEAELEALLEQVEEEKRLASSD</sequence>
<dbReference type="CDD" id="cd09272">
    <property type="entry name" value="RNase_HI_RT_Ty1"/>
    <property type="match status" value="1"/>
</dbReference>
<evidence type="ECO:0000313" key="4">
    <source>
        <dbReference type="Proteomes" id="UP001408789"/>
    </source>
</evidence>
<dbReference type="AlphaFoldDB" id="A0AAP0D7S2"/>
<dbReference type="InterPro" id="IPR021562">
    <property type="entry name" value="DUF3007"/>
</dbReference>
<comment type="caution">
    <text evidence="3">The sequence shown here is derived from an EMBL/GenBank/DDBJ whole genome shotgun (WGS) entry which is preliminary data.</text>
</comment>
<dbReference type="InterPro" id="IPR043502">
    <property type="entry name" value="DNA/RNA_pol_sf"/>
</dbReference>
<keyword evidence="4" id="KW-1185">Reference proteome</keyword>
<keyword evidence="2" id="KW-1133">Transmembrane helix</keyword>
<feature type="transmembrane region" description="Helical" evidence="2">
    <location>
        <begin position="450"/>
        <end position="470"/>
    </location>
</feature>
<proteinExistence type="predicted"/>
<dbReference type="Proteomes" id="UP001408789">
    <property type="component" value="Unassembled WGS sequence"/>
</dbReference>
<keyword evidence="2" id="KW-0812">Transmembrane</keyword>
<accession>A0AAP0D7S2</accession>
<gene>
    <name evidence="3" type="ORF">SSX86_010566</name>
</gene>
<dbReference type="PANTHER" id="PTHR35734:SF1">
    <property type="entry name" value="OS01G0805200 PROTEIN"/>
    <property type="match status" value="1"/>
</dbReference>
<dbReference type="EMBL" id="JBCNJP010000012">
    <property type="protein sequence ID" value="KAK9070166.1"/>
    <property type="molecule type" value="Genomic_DNA"/>
</dbReference>
<feature type="compositionally biased region" description="Polar residues" evidence="1">
    <location>
        <begin position="392"/>
        <end position="408"/>
    </location>
</feature>
<dbReference type="SUPFAM" id="SSF56672">
    <property type="entry name" value="DNA/RNA polymerases"/>
    <property type="match status" value="1"/>
</dbReference>
<evidence type="ECO:0000313" key="3">
    <source>
        <dbReference type="EMBL" id="KAK9070166.1"/>
    </source>
</evidence>
<dbReference type="PANTHER" id="PTHR35734">
    <property type="entry name" value="OS01G0805200 PROTEIN"/>
    <property type="match status" value="1"/>
</dbReference>
<evidence type="ECO:0000256" key="1">
    <source>
        <dbReference type="SAM" id="MobiDB-lite"/>
    </source>
</evidence>
<reference evidence="3 4" key="1">
    <citation type="submission" date="2024-04" db="EMBL/GenBank/DDBJ databases">
        <title>The reference genome of an endangered Asteraceae, Deinandra increscens subsp. villosa, native to the Central Coast of California.</title>
        <authorList>
            <person name="Guilliams M."/>
            <person name="Hasenstab-Lehman K."/>
            <person name="Meyer R."/>
            <person name="Mcevoy S."/>
        </authorList>
    </citation>
    <scope>NUCLEOTIDE SEQUENCE [LARGE SCALE GENOMIC DNA]</scope>
    <source>
        <tissue evidence="3">Leaf</tissue>
    </source>
</reference>
<keyword evidence="2" id="KW-0472">Membrane</keyword>
<feature type="region of interest" description="Disordered" evidence="1">
    <location>
        <begin position="388"/>
        <end position="408"/>
    </location>
</feature>
<evidence type="ECO:0000256" key="2">
    <source>
        <dbReference type="SAM" id="Phobius"/>
    </source>
</evidence>
<protein>
    <submittedName>
        <fullName evidence="3">Uncharacterized protein</fullName>
    </submittedName>
</protein>